<evidence type="ECO:0000259" key="3">
    <source>
        <dbReference type="Pfam" id="PF14016"/>
    </source>
</evidence>
<feature type="compositionally biased region" description="Polar residues" evidence="1">
    <location>
        <begin position="74"/>
        <end position="85"/>
    </location>
</feature>
<sequence>MRTYRTARTARTVRPSRLLVAAGAALAALSLTACGDGTGTKDEGAAHPSVSVAEGSQRTDAGKGTDTDTGTGGNQTSPNGQTGAETSAAAGQQGRSAGQGKGTVDQASKKGGAPLASANRVTCNGSNTAVTMKPVPRPLNHMLITVKNTGTKVCDLYYYPTVRFDQVQWAPRVMEESQPQAVVTLAPGESGYAGVLLSAADGSGENGTTAKKVTVGFQGRESGSNGGAAASPALPAKGVYYDSTLAVTYWQSTIDDALMY</sequence>
<gene>
    <name evidence="4" type="ORF">ABZZ21_11290</name>
</gene>
<feature type="signal peptide" evidence="2">
    <location>
        <begin position="1"/>
        <end position="33"/>
    </location>
</feature>
<evidence type="ECO:0000256" key="2">
    <source>
        <dbReference type="SAM" id="SignalP"/>
    </source>
</evidence>
<evidence type="ECO:0000313" key="5">
    <source>
        <dbReference type="Proteomes" id="UP001550210"/>
    </source>
</evidence>
<dbReference type="Proteomes" id="UP001550210">
    <property type="component" value="Unassembled WGS sequence"/>
</dbReference>
<dbReference type="RefSeq" id="WP_355395790.1">
    <property type="nucleotide sequence ID" value="NZ_JBEXPZ010000012.1"/>
</dbReference>
<feature type="domain" description="DUF4232" evidence="3">
    <location>
        <begin position="123"/>
        <end position="251"/>
    </location>
</feature>
<dbReference type="InterPro" id="IPR025326">
    <property type="entry name" value="DUF4232"/>
</dbReference>
<feature type="chain" id="PRO_5046318386" evidence="2">
    <location>
        <begin position="34"/>
        <end position="260"/>
    </location>
</feature>
<keyword evidence="2" id="KW-0732">Signal</keyword>
<dbReference type="Pfam" id="PF14016">
    <property type="entry name" value="DUF4232"/>
    <property type="match status" value="1"/>
</dbReference>
<feature type="compositionally biased region" description="Low complexity" evidence="1">
    <location>
        <begin position="87"/>
        <end position="98"/>
    </location>
</feature>
<comment type="caution">
    <text evidence="4">The sequence shown here is derived from an EMBL/GenBank/DDBJ whole genome shotgun (WGS) entry which is preliminary data.</text>
</comment>
<accession>A0ABV2UUB5</accession>
<evidence type="ECO:0000256" key="1">
    <source>
        <dbReference type="SAM" id="MobiDB-lite"/>
    </source>
</evidence>
<evidence type="ECO:0000313" key="4">
    <source>
        <dbReference type="EMBL" id="MET9845146.1"/>
    </source>
</evidence>
<feature type="region of interest" description="Disordered" evidence="1">
    <location>
        <begin position="40"/>
        <end position="120"/>
    </location>
</feature>
<keyword evidence="5" id="KW-1185">Reference proteome</keyword>
<dbReference type="PROSITE" id="PS51257">
    <property type="entry name" value="PROKAR_LIPOPROTEIN"/>
    <property type="match status" value="1"/>
</dbReference>
<protein>
    <submittedName>
        <fullName evidence="4">DUF4232 domain-containing protein</fullName>
    </submittedName>
</protein>
<name>A0ABV2UUB5_9ACTN</name>
<reference evidence="4 5" key="1">
    <citation type="submission" date="2024-06" db="EMBL/GenBank/DDBJ databases">
        <title>The Natural Products Discovery Center: Release of the First 8490 Sequenced Strains for Exploring Actinobacteria Biosynthetic Diversity.</title>
        <authorList>
            <person name="Kalkreuter E."/>
            <person name="Kautsar S.A."/>
            <person name="Yang D."/>
            <person name="Bader C.D."/>
            <person name="Teijaro C.N."/>
            <person name="Fluegel L."/>
            <person name="Davis C.M."/>
            <person name="Simpson J.R."/>
            <person name="Lauterbach L."/>
            <person name="Steele A.D."/>
            <person name="Gui C."/>
            <person name="Meng S."/>
            <person name="Li G."/>
            <person name="Viehrig K."/>
            <person name="Ye F."/>
            <person name="Su P."/>
            <person name="Kiefer A.F."/>
            <person name="Nichols A."/>
            <person name="Cepeda A.J."/>
            <person name="Yan W."/>
            <person name="Fan B."/>
            <person name="Jiang Y."/>
            <person name="Adhikari A."/>
            <person name="Zheng C.-J."/>
            <person name="Schuster L."/>
            <person name="Cowan T.M."/>
            <person name="Smanski M.J."/>
            <person name="Chevrette M.G."/>
            <person name="De Carvalho L.P.S."/>
            <person name="Shen B."/>
        </authorList>
    </citation>
    <scope>NUCLEOTIDE SEQUENCE [LARGE SCALE GENOMIC DNA]</scope>
    <source>
        <strain evidence="4 5">NPDC006434</strain>
    </source>
</reference>
<proteinExistence type="predicted"/>
<organism evidence="4 5">
    <name type="scientific">Streptomyces ossamyceticus</name>
    <dbReference type="NCBI Taxonomy" id="249581"/>
    <lineage>
        <taxon>Bacteria</taxon>
        <taxon>Bacillati</taxon>
        <taxon>Actinomycetota</taxon>
        <taxon>Actinomycetes</taxon>
        <taxon>Kitasatosporales</taxon>
        <taxon>Streptomycetaceae</taxon>
        <taxon>Streptomyces</taxon>
    </lineage>
</organism>
<dbReference type="EMBL" id="JBEXPZ010000012">
    <property type="protein sequence ID" value="MET9845146.1"/>
    <property type="molecule type" value="Genomic_DNA"/>
</dbReference>